<keyword evidence="2" id="KW-0472">Membrane</keyword>
<keyword evidence="2" id="KW-1133">Transmembrane helix</keyword>
<evidence type="ECO:0000313" key="4">
    <source>
        <dbReference type="Proteomes" id="UP001220064"/>
    </source>
</evidence>
<organism evidence="3 4">
    <name type="scientific">Corynebacterium massiliense DSM 45435</name>
    <dbReference type="NCBI Taxonomy" id="1121364"/>
    <lineage>
        <taxon>Bacteria</taxon>
        <taxon>Bacillati</taxon>
        <taxon>Actinomycetota</taxon>
        <taxon>Actinomycetes</taxon>
        <taxon>Mycobacteriales</taxon>
        <taxon>Corynebacteriaceae</taxon>
        <taxon>Corynebacterium</taxon>
    </lineage>
</organism>
<proteinExistence type="predicted"/>
<sequence length="135" mass="15587">MSESTSKARPLSEQLGDTAGAERTDAVRDDAPRTATTVRTVEPQSNERVRDERARDTRDDREYSTRNEERDPNYVGLNERLERDNKELEARNKDDGWFPVFLEWIPFAIISFIIVSLLMAGMLALDPHKPFPFFN</sequence>
<feature type="compositionally biased region" description="Basic and acidic residues" evidence="1">
    <location>
        <begin position="45"/>
        <end position="72"/>
    </location>
</feature>
<accession>A0ABY7U7D5</accession>
<feature type="region of interest" description="Disordered" evidence="1">
    <location>
        <begin position="1"/>
        <end position="78"/>
    </location>
</feature>
<dbReference type="EMBL" id="CP063189">
    <property type="protein sequence ID" value="WCZ32306.1"/>
    <property type="molecule type" value="Genomic_DNA"/>
</dbReference>
<feature type="compositionally biased region" description="Polar residues" evidence="1">
    <location>
        <begin position="34"/>
        <end position="44"/>
    </location>
</feature>
<dbReference type="RefSeq" id="WP_156831763.1">
    <property type="nucleotide sequence ID" value="NZ_ATVG01000002.1"/>
</dbReference>
<protein>
    <submittedName>
        <fullName evidence="3">Uncharacterized protein</fullName>
    </submittedName>
</protein>
<reference evidence="3 4" key="1">
    <citation type="submission" date="2020-10" db="EMBL/GenBank/DDBJ databases">
        <title>Complete genome sequence of Corynebacterium massiliense DSM 45435, type strain of Corynebacterium massiliense.</title>
        <authorList>
            <person name="Busche T."/>
            <person name="Kalinowski J."/>
            <person name="Ruckert C."/>
        </authorList>
    </citation>
    <scope>NUCLEOTIDE SEQUENCE [LARGE SCALE GENOMIC DNA]</scope>
    <source>
        <strain evidence="3 4">DSM 45435</strain>
    </source>
</reference>
<gene>
    <name evidence="3" type="ORF">CMASS_04275</name>
</gene>
<keyword evidence="2" id="KW-0812">Transmembrane</keyword>
<feature type="transmembrane region" description="Helical" evidence="2">
    <location>
        <begin position="104"/>
        <end position="125"/>
    </location>
</feature>
<feature type="compositionally biased region" description="Basic and acidic residues" evidence="1">
    <location>
        <begin position="20"/>
        <end position="32"/>
    </location>
</feature>
<evidence type="ECO:0000313" key="3">
    <source>
        <dbReference type="EMBL" id="WCZ32306.1"/>
    </source>
</evidence>
<name>A0ABY7U7D5_9CORY</name>
<evidence type="ECO:0000256" key="1">
    <source>
        <dbReference type="SAM" id="MobiDB-lite"/>
    </source>
</evidence>
<evidence type="ECO:0000256" key="2">
    <source>
        <dbReference type="SAM" id="Phobius"/>
    </source>
</evidence>
<keyword evidence="4" id="KW-1185">Reference proteome</keyword>
<dbReference type="Proteomes" id="UP001220064">
    <property type="component" value="Chromosome"/>
</dbReference>